<proteinExistence type="predicted"/>
<protein>
    <submittedName>
        <fullName evidence="2">Uncharacterized protein</fullName>
    </submittedName>
</protein>
<dbReference type="EMBL" id="KV423954">
    <property type="protein sequence ID" value="KZT58188.1"/>
    <property type="molecule type" value="Genomic_DNA"/>
</dbReference>
<dbReference type="Proteomes" id="UP000076842">
    <property type="component" value="Unassembled WGS sequence"/>
</dbReference>
<keyword evidence="3" id="KW-1185">Reference proteome</keyword>
<evidence type="ECO:0000313" key="3">
    <source>
        <dbReference type="Proteomes" id="UP000076842"/>
    </source>
</evidence>
<dbReference type="AlphaFoldDB" id="A0A165GKL2"/>
<feature type="region of interest" description="Disordered" evidence="1">
    <location>
        <begin position="1"/>
        <end position="37"/>
    </location>
</feature>
<reference evidence="2 3" key="1">
    <citation type="journal article" date="2016" name="Mol. Biol. Evol.">
        <title>Comparative Genomics of Early-Diverging Mushroom-Forming Fungi Provides Insights into the Origins of Lignocellulose Decay Capabilities.</title>
        <authorList>
            <person name="Nagy L.G."/>
            <person name="Riley R."/>
            <person name="Tritt A."/>
            <person name="Adam C."/>
            <person name="Daum C."/>
            <person name="Floudas D."/>
            <person name="Sun H."/>
            <person name="Yadav J.S."/>
            <person name="Pangilinan J."/>
            <person name="Larsson K.H."/>
            <person name="Matsuura K."/>
            <person name="Barry K."/>
            <person name="Labutti K."/>
            <person name="Kuo R."/>
            <person name="Ohm R.A."/>
            <person name="Bhattacharya S.S."/>
            <person name="Shirouzu T."/>
            <person name="Yoshinaga Y."/>
            <person name="Martin F.M."/>
            <person name="Grigoriev I.V."/>
            <person name="Hibbett D.S."/>
        </authorList>
    </citation>
    <scope>NUCLEOTIDE SEQUENCE [LARGE SCALE GENOMIC DNA]</scope>
    <source>
        <strain evidence="2 3">HHB12733</strain>
    </source>
</reference>
<gene>
    <name evidence="2" type="ORF">CALCODRAFT_508329</name>
</gene>
<dbReference type="InParanoid" id="A0A165GKL2"/>
<name>A0A165GKL2_9BASI</name>
<organism evidence="2 3">
    <name type="scientific">Calocera cornea HHB12733</name>
    <dbReference type="NCBI Taxonomy" id="1353952"/>
    <lineage>
        <taxon>Eukaryota</taxon>
        <taxon>Fungi</taxon>
        <taxon>Dikarya</taxon>
        <taxon>Basidiomycota</taxon>
        <taxon>Agaricomycotina</taxon>
        <taxon>Dacrymycetes</taxon>
        <taxon>Dacrymycetales</taxon>
        <taxon>Dacrymycetaceae</taxon>
        <taxon>Calocera</taxon>
    </lineage>
</organism>
<accession>A0A165GKL2</accession>
<evidence type="ECO:0000256" key="1">
    <source>
        <dbReference type="SAM" id="MobiDB-lite"/>
    </source>
</evidence>
<sequence>MPTTRYKLAAASAPDLNGVEPEPGSEPEPEPPAMTQGQAAKRLVNLLENGLRPEQLTAVLEYAVIMGAPAPGTVRDALLSAGARRGSSKEEPCLFALAGRRVYALHLLSPMQPQAGSFQTMSCY</sequence>
<evidence type="ECO:0000313" key="2">
    <source>
        <dbReference type="EMBL" id="KZT58188.1"/>
    </source>
</evidence>